<dbReference type="RefSeq" id="WP_085464634.1">
    <property type="nucleotide sequence ID" value="NZ_FXBL01000004.1"/>
</dbReference>
<evidence type="ECO:0008006" key="3">
    <source>
        <dbReference type="Google" id="ProtNLM"/>
    </source>
</evidence>
<organism evidence="1 2">
    <name type="scientific">Mesorhizobium australicum</name>
    <dbReference type="NCBI Taxonomy" id="536018"/>
    <lineage>
        <taxon>Bacteria</taxon>
        <taxon>Pseudomonadati</taxon>
        <taxon>Pseudomonadota</taxon>
        <taxon>Alphaproteobacteria</taxon>
        <taxon>Hyphomicrobiales</taxon>
        <taxon>Phyllobacteriaceae</taxon>
        <taxon>Mesorhizobium</taxon>
    </lineage>
</organism>
<dbReference type="EMBL" id="FXBL01000004">
    <property type="protein sequence ID" value="SMH42242.1"/>
    <property type="molecule type" value="Genomic_DNA"/>
</dbReference>
<dbReference type="Proteomes" id="UP000193083">
    <property type="component" value="Unassembled WGS sequence"/>
</dbReference>
<name>A0A1X7NVN2_9HYPH</name>
<sequence>MVAYSFNPIFGDQVSELRKLQTVRADRRRHAAPGERIQLYTGMRTRHCRKLVDPDPVCKSVVPITILLVGSPHLDFIGSIVVDGERLHLEEMEAFAKADGFAIEHVGDWKHRALGIPGSARFNMGMFWKEHHGDGVFHGWLIRWEPAP</sequence>
<proteinExistence type="predicted"/>
<protein>
    <recommendedName>
        <fullName evidence="3">ASCH domain-containing protein</fullName>
    </recommendedName>
</protein>
<dbReference type="OrthoDB" id="200334at2"/>
<gene>
    <name evidence="1" type="ORF">SAMN02982922_2723</name>
</gene>
<evidence type="ECO:0000313" key="1">
    <source>
        <dbReference type="EMBL" id="SMH42242.1"/>
    </source>
</evidence>
<reference evidence="2" key="1">
    <citation type="submission" date="2017-04" db="EMBL/GenBank/DDBJ databases">
        <authorList>
            <person name="Varghese N."/>
            <person name="Submissions S."/>
        </authorList>
    </citation>
    <scope>NUCLEOTIDE SEQUENCE [LARGE SCALE GENOMIC DNA]</scope>
    <source>
        <strain evidence="2">B5P</strain>
    </source>
</reference>
<dbReference type="AlphaFoldDB" id="A0A1X7NVN2"/>
<evidence type="ECO:0000313" key="2">
    <source>
        <dbReference type="Proteomes" id="UP000193083"/>
    </source>
</evidence>
<accession>A0A1X7NVN2</accession>
<keyword evidence="2" id="KW-1185">Reference proteome</keyword>